<feature type="region of interest" description="Disordered" evidence="6">
    <location>
        <begin position="1293"/>
        <end position="1331"/>
    </location>
</feature>
<feature type="compositionally biased region" description="Polar residues" evidence="6">
    <location>
        <begin position="1300"/>
        <end position="1309"/>
    </location>
</feature>
<organism evidence="9 10">
    <name type="scientific">Peronospora matthiolae</name>
    <dbReference type="NCBI Taxonomy" id="2874970"/>
    <lineage>
        <taxon>Eukaryota</taxon>
        <taxon>Sar</taxon>
        <taxon>Stramenopiles</taxon>
        <taxon>Oomycota</taxon>
        <taxon>Peronosporomycetes</taxon>
        <taxon>Peronosporales</taxon>
        <taxon>Peronosporaceae</taxon>
        <taxon>Peronospora</taxon>
    </lineage>
</organism>
<dbReference type="GO" id="GO:0004190">
    <property type="term" value="F:aspartic-type endopeptidase activity"/>
    <property type="evidence" value="ECO:0007669"/>
    <property type="project" value="UniProtKB-KW"/>
</dbReference>
<dbReference type="InterPro" id="IPR013103">
    <property type="entry name" value="RVT_2"/>
</dbReference>
<reference evidence="9" key="1">
    <citation type="submission" date="2024-01" db="EMBL/GenBank/DDBJ databases">
        <authorList>
            <person name="Webb A."/>
        </authorList>
    </citation>
    <scope>NUCLEOTIDE SEQUENCE</scope>
    <source>
        <strain evidence="9">Pm1</strain>
    </source>
</reference>
<feature type="compositionally biased region" description="Acidic residues" evidence="6">
    <location>
        <begin position="699"/>
        <end position="712"/>
    </location>
</feature>
<dbReference type="SUPFAM" id="SSF56672">
    <property type="entry name" value="DNA/RNA polymerases"/>
    <property type="match status" value="1"/>
</dbReference>
<dbReference type="Proteomes" id="UP001162060">
    <property type="component" value="Unassembled WGS sequence"/>
</dbReference>
<dbReference type="InterPro" id="IPR036397">
    <property type="entry name" value="RNaseH_sf"/>
</dbReference>
<protein>
    <recommendedName>
        <fullName evidence="11">Polyprotein</fullName>
    </recommendedName>
</protein>
<dbReference type="Pfam" id="PF00098">
    <property type="entry name" value="zf-CCHC"/>
    <property type="match status" value="1"/>
</dbReference>
<evidence type="ECO:0000313" key="10">
    <source>
        <dbReference type="Proteomes" id="UP001162060"/>
    </source>
</evidence>
<evidence type="ECO:0000256" key="6">
    <source>
        <dbReference type="SAM" id="MobiDB-lite"/>
    </source>
</evidence>
<feature type="region of interest" description="Disordered" evidence="6">
    <location>
        <begin position="699"/>
        <end position="762"/>
    </location>
</feature>
<dbReference type="InterPro" id="IPR001584">
    <property type="entry name" value="Integrase_cat-core"/>
</dbReference>
<accession>A0AAV1VJX8</accession>
<feature type="compositionally biased region" description="Polar residues" evidence="6">
    <location>
        <begin position="743"/>
        <end position="753"/>
    </location>
</feature>
<dbReference type="PROSITE" id="PS50158">
    <property type="entry name" value="ZF_CCHC"/>
    <property type="match status" value="1"/>
</dbReference>
<keyword evidence="5" id="KW-0863">Zinc-finger</keyword>
<sequence>MSPKNDSGFKVEPFDGSNYGLWSYTMKMYLMSKGLWGAIAGDETTSEAKEQQAHAAIVLNLSDSQLMHVIDSATATEAWGRLARFHHSHDMANRLWLKEKFASFKYAASSMSGHVMELEDLVMKMKRANCGPSEEDVCAVLLRSLPSSFESLVQAFRMSVASFSFSDLVSKLIAEEVRQNEAARVEDATALYAGKRKGKQYPKKQQVRRAKGPSGTCYNCGKVGHYARDCRSGRGPREHQHDQSNVAFNACEGLASDSWVMDSGASAHMCKDRDAFEEYEEVHHARSISSAKSDVKLNVIGHGTVKLRVWTGHAWIDARLENTLHVQDLSKNLFSLTATAARGMTVEITRNACVVKRGVKPVATGRKQGFLLYLNADYGTECHMAEDDTELWHRRLGHVSYGTLNAMVKDGRIKGATMKTNVACDVCATSKQVRKSFKTSEEDAETRESSRSDVAVCSDVLGPITPASKSGFSYAVTFIMMKSRYVTVYPLRKTSDVASAFKRFYQDVKTASGTKIKVLRSDNGGEYRNETMNSFCKAKFIKQEFTVPYNPEQNGMAERMNRTLVEMTRCMLKESGLEKLYWCEALMTAADIKNILPNASNKSSSPHEMVFKKVPRIDHMRVFGAQCYAHVAKEKRKKLDDSGVRCFFLGYAKDQKAHRLLNADDGSIVISRSVTFAEHSVSKASKSRDTRVFDVIEEEESVEASLTDDEDIPAPVTEEELRTPPLRAQNSSHPGPSDRPSDTIPTRASSTPGRNGEEEWMVRPVRKKRGVVHYDQEFPSHCRGRFNLDDYEGDFDSFYCFSAEEDGEQASSYQEVMKSGYKKQWLEAMKSEMKSLEEHSTWKLVDMPPGKKSVGCKWVFKIKRPSGEIVKFKARLVAKGFTQRPGINYNETFAPVARKESINTVLAIAAAEDLEAENVDVDTAFLYGEVEEEIYMDQPDGFEDEGSPNKKCLLQKALYGTKQAARQWNNKLSQHLVDQGFKSSTADPCVFVRVTREEYSIIVIYVDDLMIFCKTKEHIASIKNSLMEDFSIKDLGDLKYCLGIEIHRKREDGTIKMNQKAYIKRLSEKFGVENCKDVYTPADSNSKLIKMGQEEAFVPKYPYRELVGALMYIAICTRPDIAHAVGEVAKFCERYDKSHWTAAKRILKYLMTTQDLSIVFSGINKGELIGFADANWAGDLDTRRSTTGYVFFLYGSVISWNSKRQPTVATSSTEAEYMSLYSATQEAIWLRSLLKDLNYCAKNATTIFQDNQGCIALAKNPVYHSRTKHIDIKFHFLRSKCSDRARVQADGRNGRGWIHQGTSKRQAQQVHHGSVHGGVGRTRRTHIKEKC</sequence>
<keyword evidence="3" id="KW-0064">Aspartyl protease</keyword>
<dbReference type="PROSITE" id="PS50994">
    <property type="entry name" value="INTEGRASE"/>
    <property type="match status" value="1"/>
</dbReference>
<evidence type="ECO:0000259" key="8">
    <source>
        <dbReference type="PROSITE" id="PS50994"/>
    </source>
</evidence>
<dbReference type="Gene3D" id="3.30.420.10">
    <property type="entry name" value="Ribonuclease H-like superfamily/Ribonuclease H"/>
    <property type="match status" value="1"/>
</dbReference>
<dbReference type="InterPro" id="IPR012337">
    <property type="entry name" value="RNaseH-like_sf"/>
</dbReference>
<dbReference type="EMBL" id="CAKLBY020000370">
    <property type="protein sequence ID" value="CAK7946558.1"/>
    <property type="molecule type" value="Genomic_DNA"/>
</dbReference>
<dbReference type="InterPro" id="IPR043502">
    <property type="entry name" value="DNA/RNA_pol_sf"/>
</dbReference>
<dbReference type="SMART" id="SM00343">
    <property type="entry name" value="ZnF_C2HC"/>
    <property type="match status" value="1"/>
</dbReference>
<evidence type="ECO:0000256" key="3">
    <source>
        <dbReference type="ARBA" id="ARBA00022750"/>
    </source>
</evidence>
<dbReference type="SUPFAM" id="SSF57756">
    <property type="entry name" value="Retrovirus zinc finger-like domains"/>
    <property type="match status" value="1"/>
</dbReference>
<comment type="caution">
    <text evidence="9">The sequence shown here is derived from an EMBL/GenBank/DDBJ whole genome shotgun (WGS) entry which is preliminary data.</text>
</comment>
<keyword evidence="4" id="KW-0378">Hydrolase</keyword>
<evidence type="ECO:0000256" key="1">
    <source>
        <dbReference type="ARBA" id="ARBA00022670"/>
    </source>
</evidence>
<dbReference type="InterPro" id="IPR036875">
    <property type="entry name" value="Znf_CCHC_sf"/>
</dbReference>
<dbReference type="GO" id="GO:0015074">
    <property type="term" value="P:DNA integration"/>
    <property type="evidence" value="ECO:0007669"/>
    <property type="project" value="InterPro"/>
</dbReference>
<feature type="domain" description="CCHC-type" evidence="7">
    <location>
        <begin position="217"/>
        <end position="232"/>
    </location>
</feature>
<evidence type="ECO:0008006" key="11">
    <source>
        <dbReference type="Google" id="ProtNLM"/>
    </source>
</evidence>
<dbReference type="PANTHER" id="PTHR42648:SF28">
    <property type="entry name" value="TRANSPOSON-ENCODED PROTEIN WITH RIBONUCLEASE H-LIKE AND RETROVIRUS ZINC FINGER-LIKE DOMAINS"/>
    <property type="match status" value="1"/>
</dbReference>
<evidence type="ECO:0000256" key="5">
    <source>
        <dbReference type="PROSITE-ProRule" id="PRU00047"/>
    </source>
</evidence>
<dbReference type="Pfam" id="PF13976">
    <property type="entry name" value="gag_pre-integrs"/>
    <property type="match status" value="1"/>
</dbReference>
<dbReference type="GO" id="GO:0008270">
    <property type="term" value="F:zinc ion binding"/>
    <property type="evidence" value="ECO:0007669"/>
    <property type="project" value="UniProtKB-KW"/>
</dbReference>
<dbReference type="SUPFAM" id="SSF53098">
    <property type="entry name" value="Ribonuclease H-like"/>
    <property type="match status" value="1"/>
</dbReference>
<keyword evidence="1" id="KW-0645">Protease</keyword>
<dbReference type="Gene3D" id="4.10.60.10">
    <property type="entry name" value="Zinc finger, CCHC-type"/>
    <property type="match status" value="1"/>
</dbReference>
<dbReference type="InterPro" id="IPR039537">
    <property type="entry name" value="Retrotran_Ty1/copia-like"/>
</dbReference>
<feature type="domain" description="Integrase catalytic" evidence="8">
    <location>
        <begin position="448"/>
        <end position="614"/>
    </location>
</feature>
<gene>
    <name evidence="9" type="ORF">PM001_LOCUS31708</name>
</gene>
<dbReference type="CDD" id="cd09272">
    <property type="entry name" value="RNase_HI_RT_Ty1"/>
    <property type="match status" value="1"/>
</dbReference>
<dbReference type="InterPro" id="IPR001878">
    <property type="entry name" value="Znf_CCHC"/>
</dbReference>
<dbReference type="InterPro" id="IPR057670">
    <property type="entry name" value="SH3_retrovirus"/>
</dbReference>
<dbReference type="GO" id="GO:0006508">
    <property type="term" value="P:proteolysis"/>
    <property type="evidence" value="ECO:0007669"/>
    <property type="project" value="UniProtKB-KW"/>
</dbReference>
<dbReference type="InterPro" id="IPR054722">
    <property type="entry name" value="PolX-like_BBD"/>
</dbReference>
<dbReference type="Pfam" id="PF22936">
    <property type="entry name" value="Pol_BBD"/>
    <property type="match status" value="1"/>
</dbReference>
<evidence type="ECO:0000256" key="2">
    <source>
        <dbReference type="ARBA" id="ARBA00022723"/>
    </source>
</evidence>
<evidence type="ECO:0000256" key="4">
    <source>
        <dbReference type="ARBA" id="ARBA00022801"/>
    </source>
</evidence>
<evidence type="ECO:0000259" key="7">
    <source>
        <dbReference type="PROSITE" id="PS50158"/>
    </source>
</evidence>
<evidence type="ECO:0000313" key="9">
    <source>
        <dbReference type="EMBL" id="CAK7946558.1"/>
    </source>
</evidence>
<dbReference type="GO" id="GO:0003676">
    <property type="term" value="F:nucleic acid binding"/>
    <property type="evidence" value="ECO:0007669"/>
    <property type="project" value="InterPro"/>
</dbReference>
<keyword evidence="2" id="KW-0479">Metal-binding</keyword>
<dbReference type="Pfam" id="PF14223">
    <property type="entry name" value="Retrotran_gag_2"/>
    <property type="match status" value="1"/>
</dbReference>
<dbReference type="Pfam" id="PF07727">
    <property type="entry name" value="RVT_2"/>
    <property type="match status" value="1"/>
</dbReference>
<dbReference type="Pfam" id="PF25597">
    <property type="entry name" value="SH3_retrovirus"/>
    <property type="match status" value="1"/>
</dbReference>
<dbReference type="Pfam" id="PF00665">
    <property type="entry name" value="rve"/>
    <property type="match status" value="1"/>
</dbReference>
<feature type="compositionally biased region" description="Basic residues" evidence="6">
    <location>
        <begin position="1321"/>
        <end position="1331"/>
    </location>
</feature>
<dbReference type="PANTHER" id="PTHR42648">
    <property type="entry name" value="TRANSPOSASE, PUTATIVE-RELATED"/>
    <property type="match status" value="1"/>
</dbReference>
<name>A0AAV1VJX8_9STRA</name>
<proteinExistence type="predicted"/>
<keyword evidence="5" id="KW-0862">Zinc</keyword>
<dbReference type="InterPro" id="IPR025724">
    <property type="entry name" value="GAG-pre-integrase_dom"/>
</dbReference>